<proteinExistence type="predicted"/>
<reference evidence="1 2" key="1">
    <citation type="journal article" date="2013" name="Curr. Biol.">
        <title>The Genome of the Foraminiferan Reticulomyxa filosa.</title>
        <authorList>
            <person name="Glockner G."/>
            <person name="Hulsmann N."/>
            <person name="Schleicher M."/>
            <person name="Noegel A.A."/>
            <person name="Eichinger L."/>
            <person name="Gallinger C."/>
            <person name="Pawlowski J."/>
            <person name="Sierra R."/>
            <person name="Euteneuer U."/>
            <person name="Pillet L."/>
            <person name="Moustafa A."/>
            <person name="Platzer M."/>
            <person name="Groth M."/>
            <person name="Szafranski K."/>
            <person name="Schliwa M."/>
        </authorList>
    </citation>
    <scope>NUCLEOTIDE SEQUENCE [LARGE SCALE GENOMIC DNA]</scope>
</reference>
<gene>
    <name evidence="1" type="ORF">RFI_36520</name>
</gene>
<dbReference type="InterPro" id="IPR031248">
    <property type="entry name" value="RNF213"/>
</dbReference>
<evidence type="ECO:0000313" key="2">
    <source>
        <dbReference type="Proteomes" id="UP000023152"/>
    </source>
</evidence>
<name>X6LJP8_RETFI</name>
<dbReference type="GO" id="GO:0004842">
    <property type="term" value="F:ubiquitin-protein transferase activity"/>
    <property type="evidence" value="ECO:0007669"/>
    <property type="project" value="InterPro"/>
</dbReference>
<comment type="caution">
    <text evidence="1">The sequence shown here is derived from an EMBL/GenBank/DDBJ whole genome shotgun (WGS) entry which is preliminary data.</text>
</comment>
<dbReference type="AlphaFoldDB" id="X6LJP8"/>
<sequence>ERNWFRGDSLAKYVYRVSPLCESIKLHIWQFGSLPSSDERQYISEMVKERKNALSPSVQELYEKELITITDQLCISQEFIRQKLQDVAVVSLRDVERCLTFFIWILNHFYKEITVSTQIQYSLVVSMGLCYYFRLNENDRIQYNSAIKIKNSATFKDILYEEVGRLCKTFSYPSGTFFL</sequence>
<dbReference type="PANTHER" id="PTHR22605">
    <property type="entry name" value="RZ-TYPE DOMAIN-CONTAINING PROTEIN"/>
    <property type="match status" value="1"/>
</dbReference>
<evidence type="ECO:0000313" key="1">
    <source>
        <dbReference type="EMBL" id="ETO00920.1"/>
    </source>
</evidence>
<dbReference type="PANTHER" id="PTHR22605:SF1">
    <property type="entry name" value="RZ-TYPE DOMAIN-CONTAINING PROTEIN"/>
    <property type="match status" value="1"/>
</dbReference>
<dbReference type="Proteomes" id="UP000023152">
    <property type="component" value="Unassembled WGS sequence"/>
</dbReference>
<organism evidence="1 2">
    <name type="scientific">Reticulomyxa filosa</name>
    <dbReference type="NCBI Taxonomy" id="46433"/>
    <lineage>
        <taxon>Eukaryota</taxon>
        <taxon>Sar</taxon>
        <taxon>Rhizaria</taxon>
        <taxon>Retaria</taxon>
        <taxon>Foraminifera</taxon>
        <taxon>Monothalamids</taxon>
        <taxon>Reticulomyxidae</taxon>
        <taxon>Reticulomyxa</taxon>
    </lineage>
</organism>
<dbReference type="GO" id="GO:0016887">
    <property type="term" value="F:ATP hydrolysis activity"/>
    <property type="evidence" value="ECO:0007669"/>
    <property type="project" value="InterPro"/>
</dbReference>
<keyword evidence="2" id="KW-1185">Reference proteome</keyword>
<protein>
    <submittedName>
        <fullName evidence="1">Ring finger protein</fullName>
    </submittedName>
</protein>
<feature type="non-terminal residue" evidence="1">
    <location>
        <position position="1"/>
    </location>
</feature>
<accession>X6LJP8</accession>
<dbReference type="EMBL" id="ASPP01039670">
    <property type="protein sequence ID" value="ETO00920.1"/>
    <property type="molecule type" value="Genomic_DNA"/>
</dbReference>